<evidence type="ECO:0000259" key="2">
    <source>
        <dbReference type="Pfam" id="PF10328"/>
    </source>
</evidence>
<proteinExistence type="predicted"/>
<keyword evidence="4" id="KW-1185">Reference proteome</keyword>
<gene>
    <name evidence="3" type="primary">Necator_chrIV.g14810</name>
    <name evidence="3" type="ORF">RB195_001515</name>
</gene>
<feature type="transmembrane region" description="Helical" evidence="1">
    <location>
        <begin position="25"/>
        <end position="47"/>
    </location>
</feature>
<feature type="domain" description="7TM GPCR serpentine receptor class x (Srx)" evidence="2">
    <location>
        <begin position="4"/>
        <end position="79"/>
    </location>
</feature>
<dbReference type="PANTHER" id="PTHR23017">
    <property type="entry name" value="SERPENTINE RECEPTOR, CLASS X"/>
    <property type="match status" value="1"/>
</dbReference>
<evidence type="ECO:0000256" key="1">
    <source>
        <dbReference type="SAM" id="Phobius"/>
    </source>
</evidence>
<accession>A0ABR1DFV7</accession>
<reference evidence="3 4" key="1">
    <citation type="submission" date="2023-08" db="EMBL/GenBank/DDBJ databases">
        <title>A Necator americanus chromosomal reference genome.</title>
        <authorList>
            <person name="Ilik V."/>
            <person name="Petrzelkova K.J."/>
            <person name="Pardy F."/>
            <person name="Fuh T."/>
            <person name="Niatou-Singa F.S."/>
            <person name="Gouil Q."/>
            <person name="Baker L."/>
            <person name="Ritchie M.E."/>
            <person name="Jex A.R."/>
            <person name="Gazzola D."/>
            <person name="Li H."/>
            <person name="Toshio Fujiwara R."/>
            <person name="Zhan B."/>
            <person name="Aroian R.V."/>
            <person name="Pafco B."/>
            <person name="Schwarz E.M."/>
        </authorList>
    </citation>
    <scope>NUCLEOTIDE SEQUENCE [LARGE SCALE GENOMIC DNA]</scope>
    <source>
        <strain evidence="3 4">Aroian</strain>
        <tissue evidence="3">Whole animal</tissue>
    </source>
</reference>
<feature type="transmembrane region" description="Helical" evidence="1">
    <location>
        <begin position="53"/>
        <end position="80"/>
    </location>
</feature>
<dbReference type="Pfam" id="PF10328">
    <property type="entry name" value="7TM_GPCR_Srx"/>
    <property type="match status" value="1"/>
</dbReference>
<keyword evidence="1" id="KW-0812">Transmembrane</keyword>
<sequence length="113" mass="13236">MNNQRNGSSVSQAEHQRRRQMEAKLFIQALYQNVLFLYEIASSYYIATFFQSQWALFFTTTFAWEVCHAFDGFMVILYNFHFSFIGSLIRNSGAVLKKRQRPTTIASTTVWTI</sequence>
<evidence type="ECO:0000313" key="4">
    <source>
        <dbReference type="Proteomes" id="UP001303046"/>
    </source>
</evidence>
<protein>
    <recommendedName>
        <fullName evidence="2">7TM GPCR serpentine receptor class x (Srx) domain-containing protein</fullName>
    </recommendedName>
</protein>
<evidence type="ECO:0000313" key="3">
    <source>
        <dbReference type="EMBL" id="KAK6748943.1"/>
    </source>
</evidence>
<name>A0ABR1DFV7_NECAM</name>
<dbReference type="EMBL" id="JAVFWL010000004">
    <property type="protein sequence ID" value="KAK6748943.1"/>
    <property type="molecule type" value="Genomic_DNA"/>
</dbReference>
<keyword evidence="1" id="KW-1133">Transmembrane helix</keyword>
<dbReference type="PANTHER" id="PTHR23017:SF3">
    <property type="entry name" value="G-PROTEIN COUPLED RECEPTORS FAMILY 1 PROFILE DOMAIN-CONTAINING PROTEIN"/>
    <property type="match status" value="1"/>
</dbReference>
<organism evidence="3 4">
    <name type="scientific">Necator americanus</name>
    <name type="common">Human hookworm</name>
    <dbReference type="NCBI Taxonomy" id="51031"/>
    <lineage>
        <taxon>Eukaryota</taxon>
        <taxon>Metazoa</taxon>
        <taxon>Ecdysozoa</taxon>
        <taxon>Nematoda</taxon>
        <taxon>Chromadorea</taxon>
        <taxon>Rhabditida</taxon>
        <taxon>Rhabditina</taxon>
        <taxon>Rhabditomorpha</taxon>
        <taxon>Strongyloidea</taxon>
        <taxon>Ancylostomatidae</taxon>
        <taxon>Bunostominae</taxon>
        <taxon>Necator</taxon>
    </lineage>
</organism>
<keyword evidence="1" id="KW-0472">Membrane</keyword>
<comment type="caution">
    <text evidence="3">The sequence shown here is derived from an EMBL/GenBank/DDBJ whole genome shotgun (WGS) entry which is preliminary data.</text>
</comment>
<dbReference type="Proteomes" id="UP001303046">
    <property type="component" value="Unassembled WGS sequence"/>
</dbReference>
<dbReference type="InterPro" id="IPR019430">
    <property type="entry name" value="7TM_GPCR_serpentine_rcpt_Srx"/>
</dbReference>